<gene>
    <name evidence="7" type="ORF">CYY_003285</name>
</gene>
<evidence type="ECO:0000259" key="6">
    <source>
        <dbReference type="PROSITE" id="PS50865"/>
    </source>
</evidence>
<reference evidence="7" key="1">
    <citation type="submission" date="2020-01" db="EMBL/GenBank/DDBJ databases">
        <title>Development of genomics and gene disruption for Polysphondylium violaceum indicates a role for the polyketide synthase stlB in stalk morphogenesis.</title>
        <authorList>
            <person name="Narita B."/>
            <person name="Kawabe Y."/>
            <person name="Kin K."/>
            <person name="Saito T."/>
            <person name="Gibbs R."/>
            <person name="Kuspa A."/>
            <person name="Muzny D."/>
            <person name="Queller D."/>
            <person name="Richards S."/>
            <person name="Strassman J."/>
            <person name="Sucgang R."/>
            <person name="Worley K."/>
            <person name="Schaap P."/>
        </authorList>
    </citation>
    <scope>NUCLEOTIDE SEQUENCE</scope>
    <source>
        <strain evidence="7">QSvi11</strain>
    </source>
</reference>
<keyword evidence="2 4" id="KW-0863">Zinc-finger</keyword>
<dbReference type="Proteomes" id="UP000695562">
    <property type="component" value="Unassembled WGS sequence"/>
</dbReference>
<organism evidence="7 8">
    <name type="scientific">Polysphondylium violaceum</name>
    <dbReference type="NCBI Taxonomy" id="133409"/>
    <lineage>
        <taxon>Eukaryota</taxon>
        <taxon>Amoebozoa</taxon>
        <taxon>Evosea</taxon>
        <taxon>Eumycetozoa</taxon>
        <taxon>Dictyostelia</taxon>
        <taxon>Dictyosteliales</taxon>
        <taxon>Dictyosteliaceae</taxon>
        <taxon>Polysphondylium</taxon>
    </lineage>
</organism>
<keyword evidence="3" id="KW-0862">Zinc</keyword>
<evidence type="ECO:0000313" key="8">
    <source>
        <dbReference type="Proteomes" id="UP000695562"/>
    </source>
</evidence>
<keyword evidence="8" id="KW-1185">Reference proteome</keyword>
<evidence type="ECO:0000256" key="5">
    <source>
        <dbReference type="SAM" id="MobiDB-lite"/>
    </source>
</evidence>
<dbReference type="OrthoDB" id="432970at2759"/>
<dbReference type="SUPFAM" id="SSF144232">
    <property type="entry name" value="HIT/MYND zinc finger-like"/>
    <property type="match status" value="1"/>
</dbReference>
<evidence type="ECO:0000313" key="7">
    <source>
        <dbReference type="EMBL" id="KAF2075406.1"/>
    </source>
</evidence>
<dbReference type="PROSITE" id="PS50865">
    <property type="entry name" value="ZF_MYND_2"/>
    <property type="match status" value="1"/>
</dbReference>
<name>A0A8J4UUF0_9MYCE</name>
<proteinExistence type="predicted"/>
<comment type="caution">
    <text evidence="7">The sequence shown here is derived from an EMBL/GenBank/DDBJ whole genome shotgun (WGS) entry which is preliminary data.</text>
</comment>
<sequence length="221" mass="24637">MASVYTTKRGKTKKAKLGIRKDSKNNQANKLTQKIVVTNKQQPTFEAKNFSLMHSMLESADKGQPILSLPGQCGYPVCKVGKTKQSDSKLFLCSACSAISYCSKECQRSHWPTHKVKCVEIKSQKQLTLDALNNAIQAIQTKDESAVKVDGKIEDLYSKDEPFDVIVQPTKKESTTTTTTTTTTTNLVDTINKSLFIDEDELEELEGIEDSDEEEEEESDD</sequence>
<evidence type="ECO:0000256" key="3">
    <source>
        <dbReference type="ARBA" id="ARBA00022833"/>
    </source>
</evidence>
<keyword evidence="1" id="KW-0479">Metal-binding</keyword>
<dbReference type="Gene3D" id="6.10.140.2220">
    <property type="match status" value="1"/>
</dbReference>
<evidence type="ECO:0000256" key="2">
    <source>
        <dbReference type="ARBA" id="ARBA00022771"/>
    </source>
</evidence>
<dbReference type="AlphaFoldDB" id="A0A8J4UUF0"/>
<dbReference type="GO" id="GO:0008270">
    <property type="term" value="F:zinc ion binding"/>
    <property type="evidence" value="ECO:0007669"/>
    <property type="project" value="UniProtKB-KW"/>
</dbReference>
<dbReference type="InterPro" id="IPR002893">
    <property type="entry name" value="Znf_MYND"/>
</dbReference>
<accession>A0A8J4UUF0</accession>
<evidence type="ECO:0000256" key="4">
    <source>
        <dbReference type="PROSITE-ProRule" id="PRU00134"/>
    </source>
</evidence>
<feature type="region of interest" description="Disordered" evidence="5">
    <location>
        <begin position="199"/>
        <end position="221"/>
    </location>
</feature>
<dbReference type="Pfam" id="PF01753">
    <property type="entry name" value="zf-MYND"/>
    <property type="match status" value="1"/>
</dbReference>
<protein>
    <recommendedName>
        <fullName evidence="6">MYND-type domain-containing protein</fullName>
    </recommendedName>
</protein>
<feature type="domain" description="MYND-type" evidence="6">
    <location>
        <begin position="78"/>
        <end position="118"/>
    </location>
</feature>
<dbReference type="EMBL" id="AJWJ01000101">
    <property type="protein sequence ID" value="KAF2075406.1"/>
    <property type="molecule type" value="Genomic_DNA"/>
</dbReference>
<evidence type="ECO:0000256" key="1">
    <source>
        <dbReference type="ARBA" id="ARBA00022723"/>
    </source>
</evidence>